<keyword evidence="2" id="KW-1185">Reference proteome</keyword>
<proteinExistence type="predicted"/>
<dbReference type="Proteomes" id="UP000489600">
    <property type="component" value="Unassembled WGS sequence"/>
</dbReference>
<dbReference type="AlphaFoldDB" id="A0A565B753"/>
<dbReference type="EMBL" id="CABITT030000003">
    <property type="protein sequence ID" value="VVA96585.1"/>
    <property type="molecule type" value="Genomic_DNA"/>
</dbReference>
<gene>
    <name evidence="1" type="ORF">ANE_LOCUS7030</name>
</gene>
<name>A0A565B753_9BRAS</name>
<comment type="caution">
    <text evidence="1">The sequence shown here is derived from an EMBL/GenBank/DDBJ whole genome shotgun (WGS) entry which is preliminary data.</text>
</comment>
<organism evidence="1 2">
    <name type="scientific">Arabis nemorensis</name>
    <dbReference type="NCBI Taxonomy" id="586526"/>
    <lineage>
        <taxon>Eukaryota</taxon>
        <taxon>Viridiplantae</taxon>
        <taxon>Streptophyta</taxon>
        <taxon>Embryophyta</taxon>
        <taxon>Tracheophyta</taxon>
        <taxon>Spermatophyta</taxon>
        <taxon>Magnoliopsida</taxon>
        <taxon>eudicotyledons</taxon>
        <taxon>Gunneridae</taxon>
        <taxon>Pentapetalae</taxon>
        <taxon>rosids</taxon>
        <taxon>malvids</taxon>
        <taxon>Brassicales</taxon>
        <taxon>Brassicaceae</taxon>
        <taxon>Arabideae</taxon>
        <taxon>Arabis</taxon>
    </lineage>
</organism>
<evidence type="ECO:0000313" key="2">
    <source>
        <dbReference type="Proteomes" id="UP000489600"/>
    </source>
</evidence>
<protein>
    <submittedName>
        <fullName evidence="1">Uncharacterized protein</fullName>
    </submittedName>
</protein>
<sequence>MSLVEDHSHQQWTEPSTNPLNELPILQYQPLINSSTSLIDGPRHQQWTEPLSKFSIFLYNLDNDNFTQSASRFDQSFNNLSGTGFTWAQGFGGCSNNNIVDLPPPLMHTSSDQFVSPFSNLMCSMGLLGAQGFGGCNNNIVDLPPPLMMQTFPSSSHY</sequence>
<accession>A0A565B753</accession>
<reference evidence="1" key="1">
    <citation type="submission" date="2019-07" db="EMBL/GenBank/DDBJ databases">
        <authorList>
            <person name="Dittberner H."/>
        </authorList>
    </citation>
    <scope>NUCLEOTIDE SEQUENCE [LARGE SCALE GENOMIC DNA]</scope>
</reference>
<evidence type="ECO:0000313" key="1">
    <source>
        <dbReference type="EMBL" id="VVA96585.1"/>
    </source>
</evidence>